<dbReference type="InterPro" id="IPR010640">
    <property type="entry name" value="Low_temperature_requirement_A"/>
</dbReference>
<organism evidence="2 3">
    <name type="scientific">Staphylococcus warneri</name>
    <dbReference type="NCBI Taxonomy" id="1292"/>
    <lineage>
        <taxon>Bacteria</taxon>
        <taxon>Bacillati</taxon>
        <taxon>Bacillota</taxon>
        <taxon>Bacilli</taxon>
        <taxon>Bacillales</taxon>
        <taxon>Staphylococcaceae</taxon>
        <taxon>Staphylococcus</taxon>
    </lineage>
</organism>
<dbReference type="PANTHER" id="PTHR36840:SF1">
    <property type="entry name" value="BLL5714 PROTEIN"/>
    <property type="match status" value="1"/>
</dbReference>
<sequence length="378" mass="43734">METSYQPRHLQEKSAGFHELFFDLIFVYAMQKMAHVILNVHGGTISSELFLKYIIMSVFLWILWSHQTFYTNRFGETTTKDVIFMMFNLFVLVFLSNSLYPDFEKTFFPFFLCIGILYLSISIQYSLHLNKTKHKSDYKTCQAFAIVALIVAILSLVSLVLPKSIHYIPGFLGLFIASTGLIPYRKYLYQSPVNLSHLVERFSLLTIIIFGEVLVGLTSIFSIEHFNYIYIFQFLIVVSLFGTYWLVTESHINLHQTTIGFQLVYTHLLINIALGILNAAVIFSDSHQLSSKFEICMMHGSILLFYIGVWINTTYFHKELKNIKYIIIGAILLVLSFIISMFFNGYQDVMIISIAIANTLVMLLYYKNIKKRTKSVIK</sequence>
<dbReference type="Pfam" id="PF06772">
    <property type="entry name" value="LtrA"/>
    <property type="match status" value="1"/>
</dbReference>
<keyword evidence="1" id="KW-1133">Transmembrane helix</keyword>
<evidence type="ECO:0000313" key="2">
    <source>
        <dbReference type="EMBL" id="PTI51481.1"/>
    </source>
</evidence>
<feature type="transmembrane region" description="Helical" evidence="1">
    <location>
        <begin position="259"/>
        <end position="283"/>
    </location>
</feature>
<feature type="transmembrane region" description="Helical" evidence="1">
    <location>
        <begin position="82"/>
        <end position="100"/>
    </location>
</feature>
<feature type="transmembrane region" description="Helical" evidence="1">
    <location>
        <begin position="349"/>
        <end position="366"/>
    </location>
</feature>
<dbReference type="STRING" id="1194526.A284_07625"/>
<feature type="transmembrane region" description="Helical" evidence="1">
    <location>
        <begin position="167"/>
        <end position="184"/>
    </location>
</feature>
<dbReference type="EMBL" id="PZEV01000012">
    <property type="protein sequence ID" value="PTI51481.1"/>
    <property type="molecule type" value="Genomic_DNA"/>
</dbReference>
<proteinExistence type="predicted"/>
<keyword evidence="1" id="KW-0812">Transmembrane</keyword>
<dbReference type="Proteomes" id="UP000240717">
    <property type="component" value="Unassembled WGS sequence"/>
</dbReference>
<feature type="transmembrane region" description="Helical" evidence="1">
    <location>
        <begin position="323"/>
        <end position="343"/>
    </location>
</feature>
<protein>
    <submittedName>
        <fullName evidence="2">Low temperature requirement protein A</fullName>
    </submittedName>
</protein>
<evidence type="ECO:0000313" key="3">
    <source>
        <dbReference type="Proteomes" id="UP000240717"/>
    </source>
</evidence>
<name>A0A2T4Q1D0_STAWA</name>
<reference evidence="2 3" key="1">
    <citation type="journal article" date="2016" name="Front. Microbiol.">
        <title>Comprehensive Phylogenetic Analysis of Bovine Non-aureus Staphylococci Species Based on Whole-Genome Sequencing.</title>
        <authorList>
            <person name="Naushad S."/>
            <person name="Barkema H.W."/>
            <person name="Luby C."/>
            <person name="Condas L.A."/>
            <person name="Nobrega D.B."/>
            <person name="Carson D.A."/>
            <person name="De Buck J."/>
        </authorList>
    </citation>
    <scope>NUCLEOTIDE SEQUENCE [LARGE SCALE GENOMIC DNA]</scope>
    <source>
        <strain evidence="2 3">SNUC 2993</strain>
    </source>
</reference>
<feature type="transmembrane region" description="Helical" evidence="1">
    <location>
        <begin position="204"/>
        <end position="223"/>
    </location>
</feature>
<evidence type="ECO:0000256" key="1">
    <source>
        <dbReference type="SAM" id="Phobius"/>
    </source>
</evidence>
<dbReference type="PANTHER" id="PTHR36840">
    <property type="entry name" value="BLL5714 PROTEIN"/>
    <property type="match status" value="1"/>
</dbReference>
<dbReference type="AlphaFoldDB" id="A0A2T4Q1D0"/>
<comment type="caution">
    <text evidence="2">The sequence shown here is derived from an EMBL/GenBank/DDBJ whole genome shotgun (WGS) entry which is preliminary data.</text>
</comment>
<keyword evidence="1" id="KW-0472">Membrane</keyword>
<dbReference type="RefSeq" id="WP_107533196.1">
    <property type="nucleotide sequence ID" value="NZ_PZEV01000012.1"/>
</dbReference>
<gene>
    <name evidence="2" type="ORF">BU085_04990</name>
</gene>
<feature type="transmembrane region" description="Helical" evidence="1">
    <location>
        <begin position="106"/>
        <end position="129"/>
    </location>
</feature>
<feature type="transmembrane region" description="Helical" evidence="1">
    <location>
        <begin position="289"/>
        <end position="311"/>
    </location>
</feature>
<feature type="transmembrane region" description="Helical" evidence="1">
    <location>
        <begin position="229"/>
        <end position="247"/>
    </location>
</feature>
<feature type="transmembrane region" description="Helical" evidence="1">
    <location>
        <begin position="141"/>
        <end position="161"/>
    </location>
</feature>
<accession>A0A2T4Q1D0</accession>
<feature type="transmembrane region" description="Helical" evidence="1">
    <location>
        <begin position="50"/>
        <end position="70"/>
    </location>
</feature>